<dbReference type="InterPro" id="IPR008886">
    <property type="entry name" value="UPF0227/Esterase_YqiA"/>
</dbReference>
<evidence type="ECO:0000313" key="7">
    <source>
        <dbReference type="EMBL" id="CAF3654597.1"/>
    </source>
</evidence>
<evidence type="ECO:0000256" key="1">
    <source>
        <dbReference type="ARBA" id="ARBA00022707"/>
    </source>
</evidence>
<dbReference type="EMBL" id="CAJNOK010008650">
    <property type="protein sequence ID" value="CAF1069197.1"/>
    <property type="molecule type" value="Genomic_DNA"/>
</dbReference>
<dbReference type="InterPro" id="IPR031632">
    <property type="entry name" value="SVIP"/>
</dbReference>
<evidence type="ECO:0000313" key="8">
    <source>
        <dbReference type="EMBL" id="CAF3833794.1"/>
    </source>
</evidence>
<dbReference type="Gene3D" id="3.40.50.1820">
    <property type="entry name" value="alpha/beta hydrolase"/>
    <property type="match status" value="1"/>
</dbReference>
<dbReference type="PANTHER" id="PTHR16138:SF7">
    <property type="entry name" value="PALMITOYL-PROTEIN THIOESTERASE ABHD10, MITOCHONDRIAL"/>
    <property type="match status" value="1"/>
</dbReference>
<keyword evidence="2" id="KW-0378">Hydrolase</keyword>
<keyword evidence="9" id="KW-1185">Reference proteome</keyword>
<dbReference type="Proteomes" id="UP000677228">
    <property type="component" value="Unassembled WGS sequence"/>
</dbReference>
<evidence type="ECO:0000256" key="2">
    <source>
        <dbReference type="ARBA" id="ARBA00022801"/>
    </source>
</evidence>
<gene>
    <name evidence="5" type="ORF">GPM918_LOCUS6908</name>
    <name evidence="6" type="ORF">OVA965_LOCUS17808</name>
    <name evidence="7" type="ORF">SRO942_LOCUS6899</name>
    <name evidence="8" type="ORF">TMI583_LOCUS17821</name>
</gene>
<dbReference type="Proteomes" id="UP000682733">
    <property type="component" value="Unassembled WGS sequence"/>
</dbReference>
<proteinExistence type="predicted"/>
<evidence type="ECO:0000313" key="6">
    <source>
        <dbReference type="EMBL" id="CAF1069197.1"/>
    </source>
</evidence>
<sequence>MASSTTSATLNSSSTQVFFTFLHGFTSDSSVGGGGKIANFIAQMFKVDIEQPDLNQPSFNEFSVSNALKVIDQLYVKKKKELCSTSNTQLKMNLVGASMGGYIAARWAQLNPDKVNKLFLLCPAFNLAARWQEFLTQEEMEKWRKSGKHSYDGRQLHYEFFEDAHKNHPLYPEVNCPTSIIHGTKDQIIPIVSSRKFLELHKDKKNVVLHEVIDDHYLTQSVMQIIPVNSRRIAAAEAAEQRLQQMETRGVDIEQLRRQQQKKVEMERMEQKRNPLGAEGYGAGGLKCVSRPQWPYELQIPVNSSKIHRIDPLRLSNRSLIYKHTPVGYIINYIKI</sequence>
<dbReference type="AlphaFoldDB" id="A0A813XMB6"/>
<dbReference type="InterPro" id="IPR029058">
    <property type="entry name" value="AB_hydrolase_fold"/>
</dbReference>
<evidence type="ECO:0000313" key="5">
    <source>
        <dbReference type="EMBL" id="CAF0867295.1"/>
    </source>
</evidence>
<dbReference type="Proteomes" id="UP000681722">
    <property type="component" value="Unassembled WGS sequence"/>
</dbReference>
<evidence type="ECO:0000256" key="3">
    <source>
        <dbReference type="ARBA" id="ARBA00023139"/>
    </source>
</evidence>
<dbReference type="SUPFAM" id="SSF53474">
    <property type="entry name" value="alpha/beta-Hydrolases"/>
    <property type="match status" value="1"/>
</dbReference>
<comment type="caution">
    <text evidence="5">The sequence shown here is derived from an EMBL/GenBank/DDBJ whole genome shotgun (WGS) entry which is preliminary data.</text>
</comment>
<keyword evidence="4" id="KW-0449">Lipoprotein</keyword>
<accession>A0A813XMB6</accession>
<organism evidence="5 9">
    <name type="scientific">Didymodactylos carnosus</name>
    <dbReference type="NCBI Taxonomy" id="1234261"/>
    <lineage>
        <taxon>Eukaryota</taxon>
        <taxon>Metazoa</taxon>
        <taxon>Spiralia</taxon>
        <taxon>Gnathifera</taxon>
        <taxon>Rotifera</taxon>
        <taxon>Eurotatoria</taxon>
        <taxon>Bdelloidea</taxon>
        <taxon>Philodinida</taxon>
        <taxon>Philodinidae</taxon>
        <taxon>Didymodactylos</taxon>
    </lineage>
</organism>
<evidence type="ECO:0000256" key="4">
    <source>
        <dbReference type="ARBA" id="ARBA00023288"/>
    </source>
</evidence>
<evidence type="ECO:0008006" key="10">
    <source>
        <dbReference type="Google" id="ProtNLM"/>
    </source>
</evidence>
<keyword evidence="3" id="KW-0564">Palmitate</keyword>
<dbReference type="OrthoDB" id="19657at2759"/>
<dbReference type="PANTHER" id="PTHR16138">
    <property type="entry name" value="MYCOPHENOLIC ACID ACYL-GLUCURONIDE ESTERASE, MITOCHONDRIAL"/>
    <property type="match status" value="1"/>
</dbReference>
<dbReference type="Proteomes" id="UP000663829">
    <property type="component" value="Unassembled WGS sequence"/>
</dbReference>
<evidence type="ECO:0000313" key="9">
    <source>
        <dbReference type="Proteomes" id="UP000663829"/>
    </source>
</evidence>
<dbReference type="EMBL" id="CAJOBA010008666">
    <property type="protein sequence ID" value="CAF3833794.1"/>
    <property type="molecule type" value="Genomic_DNA"/>
</dbReference>
<reference evidence="5" key="1">
    <citation type="submission" date="2021-02" db="EMBL/GenBank/DDBJ databases">
        <authorList>
            <person name="Nowell W R."/>
        </authorList>
    </citation>
    <scope>NUCLEOTIDE SEQUENCE</scope>
</reference>
<dbReference type="Pfam" id="PF05728">
    <property type="entry name" value="UPF0227"/>
    <property type="match status" value="1"/>
</dbReference>
<dbReference type="Pfam" id="PF15811">
    <property type="entry name" value="SVIP"/>
    <property type="match status" value="1"/>
</dbReference>
<dbReference type="InterPro" id="IPR052382">
    <property type="entry name" value="ABHD10_acyl-thioesterase"/>
</dbReference>
<name>A0A813XMB6_9BILA</name>
<dbReference type="GO" id="GO:0004553">
    <property type="term" value="F:hydrolase activity, hydrolyzing O-glycosyl compounds"/>
    <property type="evidence" value="ECO:0007669"/>
    <property type="project" value="TreeGrafter"/>
</dbReference>
<protein>
    <recommendedName>
        <fullName evidence="10">Serine aminopeptidase S33 domain-containing protein</fullName>
    </recommendedName>
</protein>
<dbReference type="EMBL" id="CAJNOQ010001092">
    <property type="protein sequence ID" value="CAF0867295.1"/>
    <property type="molecule type" value="Genomic_DNA"/>
</dbReference>
<dbReference type="EMBL" id="CAJOBC010001091">
    <property type="protein sequence ID" value="CAF3654597.1"/>
    <property type="molecule type" value="Genomic_DNA"/>
</dbReference>
<keyword evidence="1" id="KW-0519">Myristate</keyword>